<dbReference type="SMART" id="SM00342">
    <property type="entry name" value="HTH_ARAC"/>
    <property type="match status" value="1"/>
</dbReference>
<dbReference type="InterPro" id="IPR020449">
    <property type="entry name" value="Tscrpt_reg_AraC-type_HTH"/>
</dbReference>
<dbReference type="GO" id="GO:0003700">
    <property type="term" value="F:DNA-binding transcription factor activity"/>
    <property type="evidence" value="ECO:0007669"/>
    <property type="project" value="InterPro"/>
</dbReference>
<reference evidence="6 7" key="1">
    <citation type="submission" date="2018-06" db="EMBL/GenBank/DDBJ databases">
        <title>The complete genome sequence of a nosiheptide producer Streptomyces actuosus ATCC 25421: deducing the ability of producing a new class III lantibiotics.</title>
        <authorList>
            <person name="Liu W."/>
            <person name="Sun F."/>
            <person name="Hu Y."/>
        </authorList>
    </citation>
    <scope>NUCLEOTIDE SEQUENCE [LARGE SCALE GENOMIC DNA]</scope>
    <source>
        <strain evidence="6 7">ATCC 25421</strain>
    </source>
</reference>
<organism evidence="6 7">
    <name type="scientific">Streptomyces actuosus</name>
    <dbReference type="NCBI Taxonomy" id="1885"/>
    <lineage>
        <taxon>Bacteria</taxon>
        <taxon>Bacillati</taxon>
        <taxon>Actinomycetota</taxon>
        <taxon>Actinomycetes</taxon>
        <taxon>Kitasatosporales</taxon>
        <taxon>Streptomycetaceae</taxon>
        <taxon>Streptomyces</taxon>
    </lineage>
</organism>
<feature type="domain" description="HTH araC/xylS-type" evidence="5">
    <location>
        <begin position="221"/>
        <end position="322"/>
    </location>
</feature>
<evidence type="ECO:0000256" key="4">
    <source>
        <dbReference type="SAM" id="MobiDB-lite"/>
    </source>
</evidence>
<dbReference type="Pfam" id="PF14525">
    <property type="entry name" value="AraC_binding_2"/>
    <property type="match status" value="1"/>
</dbReference>
<dbReference type="PANTHER" id="PTHR46796">
    <property type="entry name" value="HTH-TYPE TRANSCRIPTIONAL ACTIVATOR RHAS-RELATED"/>
    <property type="match status" value="1"/>
</dbReference>
<proteinExistence type="predicted"/>
<evidence type="ECO:0000313" key="6">
    <source>
        <dbReference type="EMBL" id="AWT47374.1"/>
    </source>
</evidence>
<dbReference type="InterPro" id="IPR035418">
    <property type="entry name" value="AraC-bd_2"/>
</dbReference>
<dbReference type="SUPFAM" id="SSF46689">
    <property type="entry name" value="Homeodomain-like"/>
    <property type="match status" value="1"/>
</dbReference>
<protein>
    <submittedName>
        <fullName evidence="6">AraC family transcriptional regulator</fullName>
    </submittedName>
</protein>
<dbReference type="KEGG" id="sact:DMT42_00950"/>
<dbReference type="GO" id="GO:0043565">
    <property type="term" value="F:sequence-specific DNA binding"/>
    <property type="evidence" value="ECO:0007669"/>
    <property type="project" value="InterPro"/>
</dbReference>
<keyword evidence="7" id="KW-1185">Reference proteome</keyword>
<dbReference type="InterPro" id="IPR009057">
    <property type="entry name" value="Homeodomain-like_sf"/>
</dbReference>
<dbReference type="InterPro" id="IPR018060">
    <property type="entry name" value="HTH_AraC"/>
</dbReference>
<dbReference type="Pfam" id="PF12833">
    <property type="entry name" value="HTH_18"/>
    <property type="match status" value="1"/>
</dbReference>
<feature type="region of interest" description="Disordered" evidence="4">
    <location>
        <begin position="315"/>
        <end position="355"/>
    </location>
</feature>
<evidence type="ECO:0000256" key="2">
    <source>
        <dbReference type="ARBA" id="ARBA00023125"/>
    </source>
</evidence>
<dbReference type="PRINTS" id="PR00032">
    <property type="entry name" value="HTHARAC"/>
</dbReference>
<dbReference type="EMBL" id="CP029788">
    <property type="protein sequence ID" value="AWT47374.1"/>
    <property type="molecule type" value="Genomic_DNA"/>
</dbReference>
<name>A0A2U9PEC8_STRAS</name>
<keyword evidence="2" id="KW-0238">DNA-binding</keyword>
<dbReference type="AlphaFoldDB" id="A0A2U9PEC8"/>
<evidence type="ECO:0000256" key="1">
    <source>
        <dbReference type="ARBA" id="ARBA00023015"/>
    </source>
</evidence>
<dbReference type="InterPro" id="IPR050204">
    <property type="entry name" value="AraC_XylS_family_regulators"/>
</dbReference>
<sequence length="355" mass="38379">MVWRGVPDAGVPTTDRFEWFSEMLAASLAPMRVSSDSTADFEAEAAVLELGPVQLSRFVYSPLRTQRTEALIRRADPEQYHLGWVRAGRMEVDQGGNSSGPVTGDMVLMDTSRPQRAVASGAGGGSGRTEALVLQVPRAALPLRARRVDRMVAQRIPAGAGMGAILARFLAALHTQGPECRPGDQERLGALALELTASCLAERLGVLADESPEARPLALRERIDAFIDHNLGDPELTPRMVAEHHHLSLRSLYALFEDEEVSVAGRIRLRRLERCRDDLAGAALRAHTVRAIAARWGFTDGSVFSRAFREAYGMSPSEHRRAAEHADTAGPAQRSSLTSGARQGPPGSAVSRPSP</sequence>
<dbReference type="PROSITE" id="PS01124">
    <property type="entry name" value="HTH_ARAC_FAMILY_2"/>
    <property type="match status" value="1"/>
</dbReference>
<evidence type="ECO:0000259" key="5">
    <source>
        <dbReference type="PROSITE" id="PS01124"/>
    </source>
</evidence>
<dbReference type="PANTHER" id="PTHR46796:SF6">
    <property type="entry name" value="ARAC SUBFAMILY"/>
    <property type="match status" value="1"/>
</dbReference>
<feature type="compositionally biased region" description="Basic and acidic residues" evidence="4">
    <location>
        <begin position="317"/>
        <end position="327"/>
    </location>
</feature>
<keyword evidence="1" id="KW-0805">Transcription regulation</keyword>
<keyword evidence="3" id="KW-0804">Transcription</keyword>
<accession>A0A2U9PEC8</accession>
<dbReference type="OrthoDB" id="9799345at2"/>
<dbReference type="Gene3D" id="1.10.10.60">
    <property type="entry name" value="Homeodomain-like"/>
    <property type="match status" value="1"/>
</dbReference>
<gene>
    <name evidence="6" type="ORF">DMT42_00950</name>
</gene>
<evidence type="ECO:0000313" key="7">
    <source>
        <dbReference type="Proteomes" id="UP000247634"/>
    </source>
</evidence>
<dbReference type="Proteomes" id="UP000247634">
    <property type="component" value="Chromosome"/>
</dbReference>
<evidence type="ECO:0000256" key="3">
    <source>
        <dbReference type="ARBA" id="ARBA00023163"/>
    </source>
</evidence>